<proteinExistence type="predicted"/>
<sequence>MYKANFWDIEDWRPVRHTLMLRERSIRIKGQEEDSEGMASRPRGFLALQRVLFLWMRVDREGLGRNDRPVYGTSGDSSILWHQRPYIDMSNRHLQKVGLVCTHVVAFTLLCSATLAGVYHNNFTTRESTLYIAACDSLGGLALVVFFLYTTLFNPEGFSSDLNTKRSEQQVSDQLMSAVVETLSYRHAREPKDMSYALYGVLRGFGVDLAAIDYSKPQARIYHELCVDMLRFRPSAISLLLYVNTVQNGQTSLDARTERLPTWVPDWSRLETKQFVSLQPSSIPEIYCATEQGLAEFARYSEDQRAIFVSGQWKACISFCMGNLQIIADKSPQFLTRNDALHTSIEAFSDWVDALKKSVFAEYLIRCRSGASVGTCEPRSSAVHPATLVFALMEQRTSHREADHELSAIKRIYNIFAKGPEDEESGPREMTLQAAQDILTSLRRKDLLDLFVGIINGQAKNNSRWFITSNGYLGCGTGSVMPGDRLALVAGVAAPMVLRPLDSDKQDWFDSEYLAVCSAYVSGWMYGEAFEKENLGDINIV</sequence>
<dbReference type="PANTHER" id="PTHR24148">
    <property type="entry name" value="ANKYRIN REPEAT DOMAIN-CONTAINING PROTEIN 39 HOMOLOG-RELATED"/>
    <property type="match status" value="1"/>
</dbReference>
<dbReference type="PANTHER" id="PTHR24148:SF64">
    <property type="entry name" value="HETEROKARYON INCOMPATIBILITY DOMAIN-CONTAINING PROTEIN"/>
    <property type="match status" value="1"/>
</dbReference>
<keyword evidence="1" id="KW-0812">Transmembrane</keyword>
<protein>
    <submittedName>
        <fullName evidence="2">Uncharacterized protein</fullName>
    </submittedName>
</protein>
<reference evidence="2 3" key="1">
    <citation type="submission" date="2024-02" db="EMBL/GenBank/DDBJ databases">
        <title>De novo assembly and annotation of 12 fungi associated with fruit tree decline syndrome in Ontario, Canada.</title>
        <authorList>
            <person name="Sulman M."/>
            <person name="Ellouze W."/>
            <person name="Ilyukhin E."/>
        </authorList>
    </citation>
    <scope>NUCLEOTIDE SEQUENCE [LARGE SCALE GENOMIC DNA]</scope>
    <source>
        <strain evidence="2 3">M169</strain>
    </source>
</reference>
<keyword evidence="1" id="KW-1133">Transmembrane helix</keyword>
<feature type="transmembrane region" description="Helical" evidence="1">
    <location>
        <begin position="130"/>
        <end position="149"/>
    </location>
</feature>
<keyword evidence="1" id="KW-0472">Membrane</keyword>
<dbReference type="EMBL" id="JAKNSF020000019">
    <property type="protein sequence ID" value="KAK7732630.1"/>
    <property type="molecule type" value="Genomic_DNA"/>
</dbReference>
<comment type="caution">
    <text evidence="2">The sequence shown here is derived from an EMBL/GenBank/DDBJ whole genome shotgun (WGS) entry which is preliminary data.</text>
</comment>
<dbReference type="Pfam" id="PF26639">
    <property type="entry name" value="Het-6_barrel"/>
    <property type="match status" value="1"/>
</dbReference>
<dbReference type="InterPro" id="IPR052895">
    <property type="entry name" value="HetReg/Transcr_Mod"/>
</dbReference>
<feature type="transmembrane region" description="Helical" evidence="1">
    <location>
        <begin position="97"/>
        <end position="118"/>
    </location>
</feature>
<evidence type="ECO:0000313" key="3">
    <source>
        <dbReference type="Proteomes" id="UP001430848"/>
    </source>
</evidence>
<keyword evidence="3" id="KW-1185">Reference proteome</keyword>
<organism evidence="2 3">
    <name type="scientific">Diaporthe eres</name>
    <name type="common">Phomopsis oblonga</name>
    <dbReference type="NCBI Taxonomy" id="83184"/>
    <lineage>
        <taxon>Eukaryota</taxon>
        <taxon>Fungi</taxon>
        <taxon>Dikarya</taxon>
        <taxon>Ascomycota</taxon>
        <taxon>Pezizomycotina</taxon>
        <taxon>Sordariomycetes</taxon>
        <taxon>Sordariomycetidae</taxon>
        <taxon>Diaporthales</taxon>
        <taxon>Diaporthaceae</taxon>
        <taxon>Diaporthe</taxon>
        <taxon>Diaporthe eres species complex</taxon>
    </lineage>
</organism>
<gene>
    <name evidence="2" type="ORF">SLS63_004885</name>
</gene>
<evidence type="ECO:0000313" key="2">
    <source>
        <dbReference type="EMBL" id="KAK7732630.1"/>
    </source>
</evidence>
<evidence type="ECO:0000256" key="1">
    <source>
        <dbReference type="SAM" id="Phobius"/>
    </source>
</evidence>
<dbReference type="Proteomes" id="UP001430848">
    <property type="component" value="Unassembled WGS sequence"/>
</dbReference>
<name>A0ABR1PCI3_DIAER</name>
<accession>A0ABR1PCI3</accession>